<comment type="caution">
    <text evidence="2">The sequence shown here is derived from an EMBL/GenBank/DDBJ whole genome shotgun (WGS) entry which is preliminary data.</text>
</comment>
<keyword evidence="1" id="KW-1133">Transmembrane helix</keyword>
<evidence type="ECO:0000313" key="3">
    <source>
        <dbReference type="Proteomes" id="UP000223913"/>
    </source>
</evidence>
<dbReference type="EMBL" id="PDUD01000018">
    <property type="protein sequence ID" value="PHN06248.1"/>
    <property type="molecule type" value="Genomic_DNA"/>
</dbReference>
<feature type="transmembrane region" description="Helical" evidence="1">
    <location>
        <begin position="101"/>
        <end position="123"/>
    </location>
</feature>
<dbReference type="AlphaFoldDB" id="A0A2D0NCX4"/>
<feature type="transmembrane region" description="Helical" evidence="1">
    <location>
        <begin position="29"/>
        <end position="51"/>
    </location>
</feature>
<keyword evidence="1" id="KW-0812">Transmembrane</keyword>
<dbReference type="Proteomes" id="UP000223913">
    <property type="component" value="Unassembled WGS sequence"/>
</dbReference>
<dbReference type="RefSeq" id="WP_099150232.1">
    <property type="nucleotide sequence ID" value="NZ_PDUD01000018.1"/>
</dbReference>
<reference evidence="2 3" key="1">
    <citation type="submission" date="2017-10" db="EMBL/GenBank/DDBJ databases">
        <title>The draft genome sequence of Lewinella nigricans NBRC 102662.</title>
        <authorList>
            <person name="Wang K."/>
        </authorList>
    </citation>
    <scope>NUCLEOTIDE SEQUENCE [LARGE SCALE GENOMIC DNA]</scope>
    <source>
        <strain evidence="2 3">NBRC 102662</strain>
    </source>
</reference>
<organism evidence="2 3">
    <name type="scientific">Flavilitoribacter nigricans (strain ATCC 23147 / DSM 23189 / NBRC 102662 / NCIMB 1420 / SS-2)</name>
    <name type="common">Lewinella nigricans</name>
    <dbReference type="NCBI Taxonomy" id="1122177"/>
    <lineage>
        <taxon>Bacteria</taxon>
        <taxon>Pseudomonadati</taxon>
        <taxon>Bacteroidota</taxon>
        <taxon>Saprospiria</taxon>
        <taxon>Saprospirales</taxon>
        <taxon>Lewinellaceae</taxon>
        <taxon>Flavilitoribacter</taxon>
    </lineage>
</organism>
<evidence type="ECO:0000313" key="2">
    <source>
        <dbReference type="EMBL" id="PHN06248.1"/>
    </source>
</evidence>
<keyword evidence="3" id="KW-1185">Reference proteome</keyword>
<protein>
    <submittedName>
        <fullName evidence="2">Uncharacterized protein</fullName>
    </submittedName>
</protein>
<feature type="transmembrane region" description="Helical" evidence="1">
    <location>
        <begin position="63"/>
        <end position="81"/>
    </location>
</feature>
<accession>A0A2D0NCX4</accession>
<gene>
    <name evidence="2" type="ORF">CRP01_11770</name>
</gene>
<keyword evidence="1" id="KW-0472">Membrane</keyword>
<name>A0A2D0NCX4_FLAN2</name>
<sequence length="125" mass="14056">MTTINYLSKLLVGIYAFNTDARKRPVSGAWIFLAKMQLCLIPALWCIILLGRSGNHLLPDSKIGSFVFLMLIYPFVSYAAADRSALLAYLDQTDDAVLKRHYRHFLIILIGNCVLFMVAAILMNS</sequence>
<proteinExistence type="predicted"/>
<evidence type="ECO:0000256" key="1">
    <source>
        <dbReference type="SAM" id="Phobius"/>
    </source>
</evidence>